<feature type="chain" id="PRO_5019182798" description="HYR domain-containing protein" evidence="3">
    <location>
        <begin position="23"/>
        <end position="758"/>
    </location>
</feature>
<evidence type="ECO:0000313" key="5">
    <source>
        <dbReference type="EMBL" id="VEU82192.1"/>
    </source>
</evidence>
<keyword evidence="1" id="KW-0677">Repeat</keyword>
<name>A0A449BID0_9MOLU</name>
<sequence>MRKFGKSLITTLVLFMLGFVLVACQTGESDQELVEKAKETLEIGFASGDKIDSVTKDVTLPATAGENILVTWETNDSATITKAGKVTRVYGENKNVTLTATLTLNEEKTTKEFKVVVLALVDNIPPAFMNVADGKLTPIKHLAGVEVDLMEDVSARDNVDKNPVITLDVKDYNKDVAGTYTVTYTVTDNSGNKTSVDRVITVEPSLFAKVNAAVVGDKWVEYVMNDTTALTNPGSAGAKFRFDDKLYVMDKAFYLAELAEHAAEYPASNGVPLLPYGSAIVTDKDFNIVQVRLAPGVYLQLDVVDGETVLSHTDMPWAKANANGGSVLFEIENVIPDGGYVMFGGVQDPQNTRIFVTSNFFYSGYTGGGATKDLQDVFDLASIKLQLINDYEVLIALPDAIDAPSISLNRHELSWPAVPNAKGYQLFINGEAFGDMMTGTSVDLASLALEISETPYEVRVKAISKDMFKFSDSDLSNEIEYKKVEIQTLAAPVIKVDAENSKLITWDHVEGTNYYEIYVKLGGGLNKKVAETAASSFDVNTITGFNGVNTYYVKGIGLATHSDSGNSNSVNIDQTVVSEINVNGAIAKVVVTTAEDYFGRRNGTDATKLGGYLYLVTNVHEVTSWSGTYNEASSVLVLLDKDFNVKTVRSVLGQTWTAEKGWGTETGVAQNNQTVGLNNYTAEGDMLLIGKNGLALTFTKDGQDFINQAGGAREFMGYYFVAQYATFPTAPAGGTSDGWRNPAANNYDPRNTTVSLVK</sequence>
<dbReference type="PROSITE" id="PS51257">
    <property type="entry name" value="PROKAR_LIPOPROTEIN"/>
    <property type="match status" value="1"/>
</dbReference>
<feature type="signal peptide" evidence="3">
    <location>
        <begin position="1"/>
        <end position="22"/>
    </location>
</feature>
<evidence type="ECO:0000259" key="4">
    <source>
        <dbReference type="PROSITE" id="PS50825"/>
    </source>
</evidence>
<keyword evidence="3" id="KW-0732">Signal</keyword>
<dbReference type="Pfam" id="PF20578">
    <property type="entry name" value="aBig_2"/>
    <property type="match status" value="1"/>
</dbReference>
<gene>
    <name evidence="5" type="ORF">NCTC10172_00199</name>
</gene>
<dbReference type="EMBL" id="LR215050">
    <property type="protein sequence ID" value="VEU82192.1"/>
    <property type="molecule type" value="Genomic_DNA"/>
</dbReference>
<evidence type="ECO:0000256" key="1">
    <source>
        <dbReference type="ARBA" id="ARBA00022737"/>
    </source>
</evidence>
<reference evidence="5 6" key="1">
    <citation type="submission" date="2019-01" db="EMBL/GenBank/DDBJ databases">
        <authorList>
            <consortium name="Pathogen Informatics"/>
        </authorList>
    </citation>
    <scope>NUCLEOTIDE SEQUENCE [LARGE SCALE GENOMIC DNA]</scope>
    <source>
        <strain evidence="5 6">NCTC10172</strain>
    </source>
</reference>
<dbReference type="InterPro" id="IPR032179">
    <property type="entry name" value="Cry22Aa_Ig-like"/>
</dbReference>
<protein>
    <recommendedName>
        <fullName evidence="4">HYR domain-containing protein</fullName>
    </recommendedName>
</protein>
<evidence type="ECO:0000256" key="3">
    <source>
        <dbReference type="SAM" id="SignalP"/>
    </source>
</evidence>
<feature type="region of interest" description="Disordered" evidence="2">
    <location>
        <begin position="737"/>
        <end position="758"/>
    </location>
</feature>
<feature type="domain" description="HYR" evidence="4">
    <location>
        <begin position="121"/>
        <end position="204"/>
    </location>
</feature>
<keyword evidence="6" id="KW-1185">Reference proteome</keyword>
<dbReference type="InterPro" id="IPR003410">
    <property type="entry name" value="HYR_dom"/>
</dbReference>
<dbReference type="InterPro" id="IPR046780">
    <property type="entry name" value="aBig_2"/>
</dbReference>
<feature type="compositionally biased region" description="Polar residues" evidence="2">
    <location>
        <begin position="748"/>
        <end position="758"/>
    </location>
</feature>
<dbReference type="PROSITE" id="PS50825">
    <property type="entry name" value="HYR"/>
    <property type="match status" value="1"/>
</dbReference>
<dbReference type="KEGG" id="ahk:NCTC10172_00199"/>
<dbReference type="RefSeq" id="WP_035369058.1">
    <property type="nucleotide sequence ID" value="NZ_LR215050.1"/>
</dbReference>
<dbReference type="STRING" id="1408416.GCA_000702765_00754"/>
<evidence type="ECO:0000256" key="2">
    <source>
        <dbReference type="SAM" id="MobiDB-lite"/>
    </source>
</evidence>
<dbReference type="InterPro" id="IPR013783">
    <property type="entry name" value="Ig-like_fold"/>
</dbReference>
<accession>A0A449BID0</accession>
<evidence type="ECO:0000313" key="6">
    <source>
        <dbReference type="Proteomes" id="UP000290909"/>
    </source>
</evidence>
<dbReference type="Proteomes" id="UP000290909">
    <property type="component" value="Chromosome"/>
</dbReference>
<dbReference type="AlphaFoldDB" id="A0A449BID0"/>
<dbReference type="Gene3D" id="2.60.40.10">
    <property type="entry name" value="Immunoglobulins"/>
    <property type="match status" value="1"/>
</dbReference>
<dbReference type="Pfam" id="PF16403">
    <property type="entry name" value="Bact_surface_Ig-like"/>
    <property type="match status" value="1"/>
</dbReference>
<proteinExistence type="predicted"/>
<organism evidence="5 6">
    <name type="scientific">Acholeplasma hippikon</name>
    <dbReference type="NCBI Taxonomy" id="264636"/>
    <lineage>
        <taxon>Bacteria</taxon>
        <taxon>Bacillati</taxon>
        <taxon>Mycoplasmatota</taxon>
        <taxon>Mollicutes</taxon>
        <taxon>Acholeplasmatales</taxon>
        <taxon>Acholeplasmataceae</taxon>
        <taxon>Acholeplasma</taxon>
    </lineage>
</organism>